<protein>
    <submittedName>
        <fullName evidence="1">Uncharacterized protein</fullName>
    </submittedName>
</protein>
<proteinExistence type="predicted"/>
<evidence type="ECO:0000313" key="1">
    <source>
        <dbReference type="EMBL" id="KAK9990296.1"/>
    </source>
</evidence>
<evidence type="ECO:0000313" key="2">
    <source>
        <dbReference type="Proteomes" id="UP001459277"/>
    </source>
</evidence>
<organism evidence="1 2">
    <name type="scientific">Lithocarpus litseifolius</name>
    <dbReference type="NCBI Taxonomy" id="425828"/>
    <lineage>
        <taxon>Eukaryota</taxon>
        <taxon>Viridiplantae</taxon>
        <taxon>Streptophyta</taxon>
        <taxon>Embryophyta</taxon>
        <taxon>Tracheophyta</taxon>
        <taxon>Spermatophyta</taxon>
        <taxon>Magnoliopsida</taxon>
        <taxon>eudicotyledons</taxon>
        <taxon>Gunneridae</taxon>
        <taxon>Pentapetalae</taxon>
        <taxon>rosids</taxon>
        <taxon>fabids</taxon>
        <taxon>Fagales</taxon>
        <taxon>Fagaceae</taxon>
        <taxon>Lithocarpus</taxon>
    </lineage>
</organism>
<sequence length="82" mass="9301">MVWKSTCLRGTMSHCTNLSFVDVADQIMQRKNDPEIAIFFTTSRIIWDKRNEAHCSIPCPDPSFLARCWESSIASAVFFGSP</sequence>
<keyword evidence="2" id="KW-1185">Reference proteome</keyword>
<reference evidence="1 2" key="1">
    <citation type="submission" date="2024-01" db="EMBL/GenBank/DDBJ databases">
        <title>A telomere-to-telomere, gap-free genome of sweet tea (Lithocarpus litseifolius).</title>
        <authorList>
            <person name="Zhou J."/>
        </authorList>
    </citation>
    <scope>NUCLEOTIDE SEQUENCE [LARGE SCALE GENOMIC DNA]</scope>
    <source>
        <strain evidence="1">Zhou-2022a</strain>
        <tissue evidence="1">Leaf</tissue>
    </source>
</reference>
<dbReference type="AlphaFoldDB" id="A0AAW2BY28"/>
<comment type="caution">
    <text evidence="1">The sequence shown here is derived from an EMBL/GenBank/DDBJ whole genome shotgun (WGS) entry which is preliminary data.</text>
</comment>
<dbReference type="Proteomes" id="UP001459277">
    <property type="component" value="Unassembled WGS sequence"/>
</dbReference>
<name>A0AAW2BY28_9ROSI</name>
<accession>A0AAW2BY28</accession>
<dbReference type="EMBL" id="JAZDWU010000009">
    <property type="protein sequence ID" value="KAK9990296.1"/>
    <property type="molecule type" value="Genomic_DNA"/>
</dbReference>
<gene>
    <name evidence="1" type="ORF">SO802_025281</name>
</gene>